<evidence type="ECO:0000313" key="7">
    <source>
        <dbReference type="Proteomes" id="UP001372338"/>
    </source>
</evidence>
<sequence length="281" mass="32288">MNKSPKPTWPESLPSDIIYGASSIGSINSKFLASFWAAAGKKSLQHFNSEGSDPEWGCWNAREELKNPSVRIIFPTIERVKSAYNGILPSRHVLCFSEADSFEWEKKLQEGEERLAKGQRILNEKEQRANENDLEEAQRNIDATNVILRSKEDEVTVRLANITLKEKECDTIRMNIDLKEKELSSWKEKLNTREKIEIQKLLDVKKQELEVELDEKRKAIEEGLQNRLFEVENKEAQINHTEEKVAKREQALEKKAGNILKKGKITNAATEHLANAIVFQF</sequence>
<proteinExistence type="inferred from homology"/>
<feature type="coiled-coil region" evidence="5">
    <location>
        <begin position="199"/>
        <end position="251"/>
    </location>
</feature>
<organism evidence="6 7">
    <name type="scientific">Crotalaria pallida</name>
    <name type="common">Smooth rattlebox</name>
    <name type="synonym">Crotalaria striata</name>
    <dbReference type="NCBI Taxonomy" id="3830"/>
    <lineage>
        <taxon>Eukaryota</taxon>
        <taxon>Viridiplantae</taxon>
        <taxon>Streptophyta</taxon>
        <taxon>Embryophyta</taxon>
        <taxon>Tracheophyta</taxon>
        <taxon>Spermatophyta</taxon>
        <taxon>Magnoliopsida</taxon>
        <taxon>eudicotyledons</taxon>
        <taxon>Gunneridae</taxon>
        <taxon>Pentapetalae</taxon>
        <taxon>rosids</taxon>
        <taxon>fabids</taxon>
        <taxon>Fabales</taxon>
        <taxon>Fabaceae</taxon>
        <taxon>Papilionoideae</taxon>
        <taxon>50 kb inversion clade</taxon>
        <taxon>genistoids sensu lato</taxon>
        <taxon>core genistoids</taxon>
        <taxon>Crotalarieae</taxon>
        <taxon>Crotalaria</taxon>
    </lineage>
</organism>
<gene>
    <name evidence="6" type="ORF">RIF29_19968</name>
</gene>
<comment type="subcellular location">
    <subcellularLocation>
        <location evidence="3">Nucleus lamina</location>
    </subcellularLocation>
</comment>
<evidence type="ECO:0000256" key="4">
    <source>
        <dbReference type="ARBA" id="ARBA00024208"/>
    </source>
</evidence>
<dbReference type="AlphaFoldDB" id="A0AAN9F0E5"/>
<dbReference type="SUPFAM" id="SSF56024">
    <property type="entry name" value="Phospholipase D/nuclease"/>
    <property type="match status" value="1"/>
</dbReference>
<dbReference type="PANTHER" id="PTHR31908:SF11">
    <property type="entry name" value="PROTEIN CROWDED NUCLEI 1"/>
    <property type="match status" value="1"/>
</dbReference>
<reference evidence="6 7" key="1">
    <citation type="submission" date="2024-01" db="EMBL/GenBank/DDBJ databases">
        <title>The genomes of 5 underutilized Papilionoideae crops provide insights into root nodulation and disease resistanc.</title>
        <authorList>
            <person name="Yuan L."/>
        </authorList>
    </citation>
    <scope>NUCLEOTIDE SEQUENCE [LARGE SCALE GENOMIC DNA]</scope>
    <source>
        <strain evidence="6">ZHUSHIDOU_FW_LH</strain>
        <tissue evidence="6">Leaf</tissue>
    </source>
</reference>
<evidence type="ECO:0000256" key="3">
    <source>
        <dbReference type="ARBA" id="ARBA00024186"/>
    </source>
</evidence>
<dbReference type="EMBL" id="JAYWIO010000004">
    <property type="protein sequence ID" value="KAK7267299.1"/>
    <property type="molecule type" value="Genomic_DNA"/>
</dbReference>
<evidence type="ECO:0000256" key="1">
    <source>
        <dbReference type="ARBA" id="ARBA00023054"/>
    </source>
</evidence>
<evidence type="ECO:0000256" key="2">
    <source>
        <dbReference type="ARBA" id="ARBA00023242"/>
    </source>
</evidence>
<keyword evidence="7" id="KW-1185">Reference proteome</keyword>
<evidence type="ECO:0000256" key="5">
    <source>
        <dbReference type="SAM" id="Coils"/>
    </source>
</evidence>
<evidence type="ECO:0000313" key="6">
    <source>
        <dbReference type="EMBL" id="KAK7267299.1"/>
    </source>
</evidence>
<dbReference type="PANTHER" id="PTHR31908">
    <property type="entry name" value="PROTEIN CROWDED NUCLEI 4"/>
    <property type="match status" value="1"/>
</dbReference>
<name>A0AAN9F0E5_CROPI</name>
<accession>A0AAN9F0E5</accession>
<dbReference type="Gene3D" id="3.30.870.10">
    <property type="entry name" value="Endonuclease Chain A"/>
    <property type="match status" value="1"/>
</dbReference>
<comment type="similarity">
    <text evidence="4">Belongs to the CRWN family.</text>
</comment>
<keyword evidence="2" id="KW-0539">Nucleus</keyword>
<protein>
    <submittedName>
        <fullName evidence="6">Uncharacterized protein</fullName>
    </submittedName>
</protein>
<dbReference type="GO" id="GO:0005652">
    <property type="term" value="C:nuclear lamina"/>
    <property type="evidence" value="ECO:0007669"/>
    <property type="project" value="UniProtKB-SubCell"/>
</dbReference>
<dbReference type="Proteomes" id="UP001372338">
    <property type="component" value="Unassembled WGS sequence"/>
</dbReference>
<dbReference type="GO" id="GO:0006997">
    <property type="term" value="P:nucleus organization"/>
    <property type="evidence" value="ECO:0007669"/>
    <property type="project" value="InterPro"/>
</dbReference>
<keyword evidence="1 5" id="KW-0175">Coiled coil</keyword>
<dbReference type="InterPro" id="IPR040418">
    <property type="entry name" value="CRWN"/>
</dbReference>
<feature type="coiled-coil region" evidence="5">
    <location>
        <begin position="108"/>
        <end position="154"/>
    </location>
</feature>
<comment type="caution">
    <text evidence="6">The sequence shown here is derived from an EMBL/GenBank/DDBJ whole genome shotgun (WGS) entry which is preliminary data.</text>
</comment>